<evidence type="ECO:0000313" key="2">
    <source>
        <dbReference type="EMBL" id="HCO25787.1"/>
    </source>
</evidence>
<keyword evidence="1" id="KW-1133">Transmembrane helix</keyword>
<dbReference type="AlphaFoldDB" id="A0A3D3RCP8"/>
<gene>
    <name evidence="2" type="ORF">DIT97_23210</name>
    <name evidence="3" type="ORF">GmarT_16270</name>
</gene>
<evidence type="ECO:0000313" key="5">
    <source>
        <dbReference type="Proteomes" id="UP000322887"/>
    </source>
</evidence>
<reference evidence="2 4" key="1">
    <citation type="journal article" date="2018" name="Nat. Biotechnol.">
        <title>A standardized bacterial taxonomy based on genome phylogeny substantially revises the tree of life.</title>
        <authorList>
            <person name="Parks D.H."/>
            <person name="Chuvochina M."/>
            <person name="Waite D.W."/>
            <person name="Rinke C."/>
            <person name="Skarshewski A."/>
            <person name="Chaumeil P.A."/>
            <person name="Hugenholtz P."/>
        </authorList>
    </citation>
    <scope>NUCLEOTIDE SEQUENCE [LARGE SCALE GENOMIC DNA]</scope>
    <source>
        <strain evidence="2">UBA9375</strain>
    </source>
</reference>
<reference evidence="3 5" key="2">
    <citation type="submission" date="2019-08" db="EMBL/GenBank/DDBJ databases">
        <title>Deep-cultivation of Planctomycetes and their phenomic and genomic characterization uncovers novel biology.</title>
        <authorList>
            <person name="Wiegand S."/>
            <person name="Jogler M."/>
            <person name="Boedeker C."/>
            <person name="Pinto D."/>
            <person name="Vollmers J."/>
            <person name="Rivas-Marin E."/>
            <person name="Kohn T."/>
            <person name="Peeters S.H."/>
            <person name="Heuer A."/>
            <person name="Rast P."/>
            <person name="Oberbeckmann S."/>
            <person name="Bunk B."/>
            <person name="Jeske O."/>
            <person name="Meyerdierks A."/>
            <person name="Storesund J.E."/>
            <person name="Kallscheuer N."/>
            <person name="Luecker S."/>
            <person name="Lage O.M."/>
            <person name="Pohl T."/>
            <person name="Merkel B.J."/>
            <person name="Hornburger P."/>
            <person name="Mueller R.-W."/>
            <person name="Bruemmer F."/>
            <person name="Labrenz M."/>
            <person name="Spormann A.M."/>
            <person name="Op den Camp H."/>
            <person name="Overmann J."/>
            <person name="Amann R."/>
            <person name="Jetten M.S.M."/>
            <person name="Mascher T."/>
            <person name="Medema M.H."/>
            <person name="Devos D.P."/>
            <person name="Kaster A.-K."/>
            <person name="Ovreas L."/>
            <person name="Rohde M."/>
            <person name="Galperin M.Y."/>
            <person name="Jogler C."/>
        </authorList>
    </citation>
    <scope>NUCLEOTIDE SEQUENCE [LARGE SCALE GENOMIC DNA]</scope>
    <source>
        <strain evidence="3 5">DSM 8797</strain>
    </source>
</reference>
<dbReference type="RefSeq" id="WP_002647875.1">
    <property type="nucleotide sequence ID" value="NZ_CP036353.1"/>
</dbReference>
<keyword evidence="1" id="KW-0812">Transmembrane</keyword>
<keyword evidence="5" id="KW-1185">Reference proteome</keyword>
<sequence>MTTREELRGHWNEIRGRIEERWSQLNSSDLDGLEGKTDQLVGRIQQKTGETKRDIQRELDSMVESFSQSASTMADKMGDTLNEAVKNSKEQFAHASDAAREQYEQVNQSVQKGYREAERTVRKHPAESVAVAFGTGLIAGVIVSLAWRR</sequence>
<keyword evidence="1" id="KW-0472">Membrane</keyword>
<dbReference type="Gene3D" id="1.10.1470.10">
    <property type="entry name" value="YjbJ"/>
    <property type="match status" value="1"/>
</dbReference>
<feature type="transmembrane region" description="Helical" evidence="1">
    <location>
        <begin position="129"/>
        <end position="147"/>
    </location>
</feature>
<dbReference type="InterPro" id="IPR050423">
    <property type="entry name" value="UPF0337_stress_rsp"/>
</dbReference>
<dbReference type="PANTHER" id="PTHR34977:SF1">
    <property type="entry name" value="UPF0337 PROTEIN YJBJ"/>
    <property type="match status" value="1"/>
</dbReference>
<dbReference type="PANTHER" id="PTHR34977">
    <property type="entry name" value="UPF0337 PROTEIN YJBJ"/>
    <property type="match status" value="1"/>
</dbReference>
<dbReference type="EMBL" id="CP042910">
    <property type="protein sequence ID" value="QEG15784.1"/>
    <property type="molecule type" value="Genomic_DNA"/>
</dbReference>
<evidence type="ECO:0000256" key="1">
    <source>
        <dbReference type="SAM" id="Phobius"/>
    </source>
</evidence>
<dbReference type="Proteomes" id="UP000263642">
    <property type="component" value="Unassembled WGS sequence"/>
</dbReference>
<dbReference type="GeneID" id="98646255"/>
<dbReference type="EMBL" id="DQAY01000138">
    <property type="protein sequence ID" value="HCO25787.1"/>
    <property type="molecule type" value="Genomic_DNA"/>
</dbReference>
<accession>A0A517X8J9</accession>
<dbReference type="Proteomes" id="UP000322887">
    <property type="component" value="Chromosome"/>
</dbReference>
<dbReference type="InterPro" id="IPR036629">
    <property type="entry name" value="YjbJ_sf"/>
</dbReference>
<proteinExistence type="predicted"/>
<accession>A0A3D3RCP8</accession>
<dbReference type="SUPFAM" id="SSF69047">
    <property type="entry name" value="Hypothetical protein YjbJ"/>
    <property type="match status" value="1"/>
</dbReference>
<protein>
    <submittedName>
        <fullName evidence="2">DUF883 domain-containing protein</fullName>
    </submittedName>
</protein>
<evidence type="ECO:0000313" key="3">
    <source>
        <dbReference type="EMBL" id="QEG15784.1"/>
    </source>
</evidence>
<evidence type="ECO:0000313" key="4">
    <source>
        <dbReference type="Proteomes" id="UP000263642"/>
    </source>
</evidence>
<name>A0A3D3RCP8_9PLAN</name>
<organism evidence="2 4">
    <name type="scientific">Gimesia maris</name>
    <dbReference type="NCBI Taxonomy" id="122"/>
    <lineage>
        <taxon>Bacteria</taxon>
        <taxon>Pseudomonadati</taxon>
        <taxon>Planctomycetota</taxon>
        <taxon>Planctomycetia</taxon>
        <taxon>Planctomycetales</taxon>
        <taxon>Planctomycetaceae</taxon>
        <taxon>Gimesia</taxon>
    </lineage>
</organism>